<protein>
    <submittedName>
        <fullName evidence="1">Uncharacterized protein</fullName>
    </submittedName>
</protein>
<keyword evidence="2" id="KW-1185">Reference proteome</keyword>
<evidence type="ECO:0000313" key="1">
    <source>
        <dbReference type="EMBL" id="MBM9621008.1"/>
    </source>
</evidence>
<dbReference type="EMBL" id="JAFEJA010000001">
    <property type="protein sequence ID" value="MBM9621008.1"/>
    <property type="molecule type" value="Genomic_DNA"/>
</dbReference>
<reference evidence="1 2" key="1">
    <citation type="journal article" date="2016" name="Arch. Microbiol.">
        <title>Streptomyces zhihengii sp. nov., isolated from rhizospheric soil of Psammosilene tunicoides.</title>
        <authorList>
            <person name="Huang M.J."/>
            <person name="Fei J.J."/>
            <person name="Salam N."/>
            <person name="Kim C.J."/>
            <person name="Hozzein W.N."/>
            <person name="Xiao M."/>
            <person name="Huang H.Q."/>
            <person name="Li W.J."/>
        </authorList>
    </citation>
    <scope>NUCLEOTIDE SEQUENCE [LARGE SCALE GENOMIC DNA]</scope>
    <source>
        <strain evidence="1 2">YIM T102</strain>
    </source>
</reference>
<organism evidence="1 2">
    <name type="scientific">Streptomyces zhihengii</name>
    <dbReference type="NCBI Taxonomy" id="1818004"/>
    <lineage>
        <taxon>Bacteria</taxon>
        <taxon>Bacillati</taxon>
        <taxon>Actinomycetota</taxon>
        <taxon>Actinomycetes</taxon>
        <taxon>Kitasatosporales</taxon>
        <taxon>Streptomycetaceae</taxon>
        <taxon>Streptomyces</taxon>
    </lineage>
</organism>
<gene>
    <name evidence="1" type="ORF">JE024_20145</name>
</gene>
<dbReference type="Proteomes" id="UP000664109">
    <property type="component" value="Unassembled WGS sequence"/>
</dbReference>
<sequence length="230" mass="26791">MTVAFHIRRPWPGPAQRPAAGDPSVRWRIRLHHTCGTWCAEDPPHRPRALPWWKASSYTPFWTLAGREFYFPALVVVWHREPGGRDGLTVCGRRVQRRDGTWRWRRGWRLHVHHWRIQLPPLQALRRHLLTRCAWCKGRSRRGDAVNISHQWNGPRGRWWRGEPGLYHRDCSAISNAHDTCTCDVPVIGRRDYGECGMCGRFRPYGVTPERLARARALAVIPRGSRTPTP</sequence>
<comment type="caution">
    <text evidence="1">The sequence shown here is derived from an EMBL/GenBank/DDBJ whole genome shotgun (WGS) entry which is preliminary data.</text>
</comment>
<evidence type="ECO:0000313" key="2">
    <source>
        <dbReference type="Proteomes" id="UP000664109"/>
    </source>
</evidence>
<dbReference type="RefSeq" id="WP_205374916.1">
    <property type="nucleotide sequence ID" value="NZ_JAFEJA010000001.1"/>
</dbReference>
<name>A0ABS2UU99_9ACTN</name>
<proteinExistence type="predicted"/>
<accession>A0ABS2UU99</accession>